<name>A0A1Z5AX43_CARML</name>
<keyword evidence="11 16" id="KW-0460">Magnesium</keyword>
<comment type="subunit">
    <text evidence="2">Homotrimer.</text>
</comment>
<dbReference type="InterPro" id="IPR036542">
    <property type="entry name" value="PTS_IIA_lac/cel_sf"/>
</dbReference>
<evidence type="ECO:0000256" key="5">
    <source>
        <dbReference type="ARBA" id="ARBA00022490"/>
    </source>
</evidence>
<reference evidence="18" key="1">
    <citation type="submission" date="2015-04" db="EMBL/GenBank/DDBJ databases">
        <title>Carnobacterium maltaromaticum LMA28 complete chromosome sequence.</title>
        <authorList>
            <person name="Borges F."/>
            <person name="Cailliez-Grimal C."/>
        </authorList>
    </citation>
    <scope>NUCLEOTIDE SEQUENCE [LARGE SCALE GENOMIC DNA]</scope>
    <source>
        <strain evidence="18">LMA28</strain>
        <plasmid evidence="18">megaplasmid</plasmid>
    </source>
</reference>
<dbReference type="GO" id="GO:0005737">
    <property type="term" value="C:cytoplasm"/>
    <property type="evidence" value="ECO:0007669"/>
    <property type="project" value="UniProtKB-SubCell"/>
</dbReference>
<evidence type="ECO:0000256" key="16">
    <source>
        <dbReference type="PIRSR" id="PIRSR000699-2"/>
    </source>
</evidence>
<keyword evidence="8 18" id="KW-0808">Transferase</keyword>
<keyword evidence="18" id="KW-0614">Plasmid</keyword>
<dbReference type="SUPFAM" id="SSF46973">
    <property type="entry name" value="Enzyme IIa from lactose specific PTS, IIa-lac"/>
    <property type="match status" value="1"/>
</dbReference>
<dbReference type="PANTHER" id="PTHR34382:SF9">
    <property type="entry name" value="PHOSPHOTRANSFERASE SYSTEM SUGAR-SPECIFIC EII COMPONENT"/>
    <property type="match status" value="1"/>
</dbReference>
<feature type="binding site" evidence="16">
    <location>
        <position position="85"/>
    </location>
    <ligand>
        <name>Mg(2+)</name>
        <dbReference type="ChEBI" id="CHEBI:18420"/>
        <note>ligand shared between all trimeric partners</note>
    </ligand>
</feature>
<keyword evidence="7" id="KW-0762">Sugar transport</keyword>
<dbReference type="GO" id="GO:0046872">
    <property type="term" value="F:metal ion binding"/>
    <property type="evidence" value="ECO:0007669"/>
    <property type="project" value="UniProtKB-KW"/>
</dbReference>
<sequence length="106" mass="11939">MYIIDKEQVARIGFEIVAYSGEARSNFIEAIQKVKNGESKEEVKQLIEEGNASLNLAHNSQTQLLAKEAGGEEVELGFIFVHGQDHLMTTILLKDILEFLMDIYKP</sequence>
<organism evidence="18">
    <name type="scientific">Carnobacterium maltaromaticum</name>
    <name type="common">Carnobacterium piscicola</name>
    <dbReference type="NCBI Taxonomy" id="2751"/>
    <lineage>
        <taxon>Bacteria</taxon>
        <taxon>Bacillati</taxon>
        <taxon>Bacillota</taxon>
        <taxon>Bacilli</taxon>
        <taxon>Lactobacillales</taxon>
        <taxon>Carnobacteriaceae</taxon>
        <taxon>Carnobacterium</taxon>
    </lineage>
</organism>
<feature type="modified residue" description="Phosphohistidine; by HPr" evidence="17">
    <location>
        <position position="82"/>
    </location>
</feature>
<evidence type="ECO:0000313" key="18">
    <source>
        <dbReference type="EMBL" id="CRI06635.1"/>
    </source>
</evidence>
<comment type="subcellular location">
    <subcellularLocation>
        <location evidence="1">Cytoplasm</location>
    </subcellularLocation>
</comment>
<feature type="active site" description="Tele-phosphohistidine intermediate" evidence="15">
    <location>
        <position position="82"/>
    </location>
</feature>
<comment type="cofactor">
    <cofactor evidence="16">
        <name>Mg(2+)</name>
        <dbReference type="ChEBI" id="CHEBI:18420"/>
    </cofactor>
    <text evidence="16">Binds 1 Mg(2+) ion per trimer.</text>
</comment>
<keyword evidence="10 16" id="KW-0479">Metal-binding</keyword>
<keyword evidence="9" id="KW-0598">Phosphotransferase system</keyword>
<evidence type="ECO:0000256" key="8">
    <source>
        <dbReference type="ARBA" id="ARBA00022679"/>
    </source>
</evidence>
<evidence type="ECO:0000256" key="9">
    <source>
        <dbReference type="ARBA" id="ARBA00022683"/>
    </source>
</evidence>
<protein>
    <recommendedName>
        <fullName evidence="3">PTS system lactose-specific EIIA component</fullName>
    </recommendedName>
    <alternativeName>
        <fullName evidence="12">EIIA-Lac</fullName>
    </alternativeName>
    <alternativeName>
        <fullName evidence="14">EIII-Lac</fullName>
    </alternativeName>
    <alternativeName>
        <fullName evidence="13">Lactose-specific phosphotransferase enzyme IIA component</fullName>
    </alternativeName>
</protein>
<dbReference type="CDD" id="cd00215">
    <property type="entry name" value="PTS_IIA_lac"/>
    <property type="match status" value="1"/>
</dbReference>
<evidence type="ECO:0000256" key="17">
    <source>
        <dbReference type="PROSITE-ProRule" id="PRU00418"/>
    </source>
</evidence>
<reference evidence="18" key="2">
    <citation type="submission" date="2015-04" db="EMBL/GenBank/DDBJ databases">
        <title>Carnobacterium maltaromaticum LMA28 plasmids.</title>
        <authorList>
            <person name="Cailliez-Grimal C."/>
            <person name="Iskandar C."/>
        </authorList>
    </citation>
    <scope>NUCLEOTIDE SEQUENCE [LARGE SCALE GENOMIC DNA]</scope>
    <source>
        <strain evidence="18">LMA28</strain>
        <plasmid evidence="18">megaplasmid</plasmid>
    </source>
</reference>
<dbReference type="PIRSF" id="PIRSF000699">
    <property type="entry name" value="PTS_IILac_III"/>
    <property type="match status" value="1"/>
</dbReference>
<dbReference type="PANTHER" id="PTHR34382">
    <property type="entry name" value="PTS SYSTEM N,N'-DIACETYLCHITOBIOSE-SPECIFIC EIIA COMPONENT"/>
    <property type="match status" value="1"/>
</dbReference>
<keyword evidence="6" id="KW-0597">Phosphoprotein</keyword>
<dbReference type="GO" id="GO:0016740">
    <property type="term" value="F:transferase activity"/>
    <property type="evidence" value="ECO:0007669"/>
    <property type="project" value="UniProtKB-KW"/>
</dbReference>
<evidence type="ECO:0000256" key="10">
    <source>
        <dbReference type="ARBA" id="ARBA00022723"/>
    </source>
</evidence>
<dbReference type="PROSITE" id="PS51095">
    <property type="entry name" value="PTS_EIIA_TYPE_3"/>
    <property type="match status" value="1"/>
</dbReference>
<dbReference type="AlphaFoldDB" id="A0A1Z5AX43"/>
<dbReference type="GO" id="GO:0009401">
    <property type="term" value="P:phosphoenolpyruvate-dependent sugar phosphotransferase system"/>
    <property type="evidence" value="ECO:0007669"/>
    <property type="project" value="UniProtKB-KW"/>
</dbReference>
<keyword evidence="4" id="KW-0813">Transport</keyword>
<evidence type="ECO:0000256" key="3">
    <source>
        <dbReference type="ARBA" id="ARBA00014322"/>
    </source>
</evidence>
<evidence type="ECO:0000256" key="13">
    <source>
        <dbReference type="ARBA" id="ARBA00031467"/>
    </source>
</evidence>
<dbReference type="EMBL" id="LN846931">
    <property type="protein sequence ID" value="CRI06635.1"/>
    <property type="molecule type" value="Genomic_DNA"/>
</dbReference>
<evidence type="ECO:0000256" key="12">
    <source>
        <dbReference type="ARBA" id="ARBA00030293"/>
    </source>
</evidence>
<evidence type="ECO:0000256" key="4">
    <source>
        <dbReference type="ARBA" id="ARBA00022448"/>
    </source>
</evidence>
<dbReference type="InterPro" id="IPR003188">
    <property type="entry name" value="PTS_IIA_lac/cel"/>
</dbReference>
<dbReference type="Pfam" id="PF02255">
    <property type="entry name" value="PTS_IIA"/>
    <property type="match status" value="1"/>
</dbReference>
<keyword evidence="5" id="KW-0963">Cytoplasm</keyword>
<proteinExistence type="predicted"/>
<evidence type="ECO:0000256" key="6">
    <source>
        <dbReference type="ARBA" id="ARBA00022553"/>
    </source>
</evidence>
<evidence type="ECO:0000256" key="11">
    <source>
        <dbReference type="ARBA" id="ARBA00022842"/>
    </source>
</evidence>
<geneLocation type="plasmid" evidence="18">
    <name>megaplasmid</name>
</geneLocation>
<evidence type="ECO:0000256" key="1">
    <source>
        <dbReference type="ARBA" id="ARBA00004496"/>
    </source>
</evidence>
<accession>A0A1Z5AX43</accession>
<evidence type="ECO:0000256" key="7">
    <source>
        <dbReference type="ARBA" id="ARBA00022597"/>
    </source>
</evidence>
<evidence type="ECO:0000256" key="14">
    <source>
        <dbReference type="ARBA" id="ARBA00032708"/>
    </source>
</evidence>
<evidence type="ECO:0000256" key="15">
    <source>
        <dbReference type="PIRSR" id="PIRSR000699-1"/>
    </source>
</evidence>
<gene>
    <name evidence="18" type="primary">lacF</name>
    <name evidence="18" type="ORF">BN424_mp0093</name>
</gene>
<evidence type="ECO:0000256" key="2">
    <source>
        <dbReference type="ARBA" id="ARBA00011233"/>
    </source>
</evidence>
<dbReference type="Gene3D" id="1.20.58.80">
    <property type="entry name" value="Phosphotransferase system, lactose/cellobiose-type IIA subunit"/>
    <property type="match status" value="1"/>
</dbReference>